<keyword evidence="3" id="KW-0479">Metal-binding</keyword>
<evidence type="ECO:0000256" key="4">
    <source>
        <dbReference type="ARBA" id="ARBA00023002"/>
    </source>
</evidence>
<dbReference type="InterPro" id="IPR011008">
    <property type="entry name" value="Dimeric_a/b-barrel"/>
</dbReference>
<dbReference type="GO" id="GO:0140825">
    <property type="term" value="F:lactoperoxidase activity"/>
    <property type="evidence" value="ECO:0007669"/>
    <property type="project" value="UniProtKB-EC"/>
</dbReference>
<dbReference type="PROSITE" id="PS51404">
    <property type="entry name" value="DYP_PEROXIDASE"/>
    <property type="match status" value="1"/>
</dbReference>
<protein>
    <submittedName>
        <fullName evidence="8">Peroxidase</fullName>
        <ecNumber evidence="8">1.11.1.7</ecNumber>
    </submittedName>
</protein>
<dbReference type="EMBL" id="CAOF01000121">
    <property type="protein sequence ID" value="CCO47610.1"/>
    <property type="molecule type" value="Genomic_DNA"/>
</dbReference>
<dbReference type="GO" id="GO:0046872">
    <property type="term" value="F:metal ion binding"/>
    <property type="evidence" value="ECO:0007669"/>
    <property type="project" value="UniProtKB-KW"/>
</dbReference>
<reference evidence="8 9" key="1">
    <citation type="journal article" date="2013" name="ISME J.">
        <title>Comparative genomics of pathogenic lineages of Vibrio nigripulchritudo identifies virulence-associated traits.</title>
        <authorList>
            <person name="Goudenege D."/>
            <person name="Labreuche Y."/>
            <person name="Krin E."/>
            <person name="Ansquer D."/>
            <person name="Mangenot S."/>
            <person name="Calteau A."/>
            <person name="Medigue C."/>
            <person name="Mazel D."/>
            <person name="Polz M.F."/>
            <person name="Le Roux F."/>
        </authorList>
    </citation>
    <scope>NUCLEOTIDE SEQUENCE [LARGE SCALE GENOMIC DNA]</scope>
    <source>
        <strain evidence="8 9">SOn1</strain>
    </source>
</reference>
<dbReference type="SUPFAM" id="SSF54909">
    <property type="entry name" value="Dimeric alpha+beta barrel"/>
    <property type="match status" value="1"/>
</dbReference>
<dbReference type="Pfam" id="PF21105">
    <property type="entry name" value="DyP_N"/>
    <property type="match status" value="1"/>
</dbReference>
<accession>A0AAV2VSA1</accession>
<keyword evidence="4 8" id="KW-0560">Oxidoreductase</keyword>
<evidence type="ECO:0000313" key="9">
    <source>
        <dbReference type="Proteomes" id="UP000018211"/>
    </source>
</evidence>
<dbReference type="GO" id="GO:0005829">
    <property type="term" value="C:cytosol"/>
    <property type="evidence" value="ECO:0007669"/>
    <property type="project" value="TreeGrafter"/>
</dbReference>
<comment type="cofactor">
    <cofactor evidence="1">
        <name>heme b</name>
        <dbReference type="ChEBI" id="CHEBI:60344"/>
    </cofactor>
</comment>
<evidence type="ECO:0000256" key="5">
    <source>
        <dbReference type="ARBA" id="ARBA00023004"/>
    </source>
</evidence>
<dbReference type="PANTHER" id="PTHR30521:SF5">
    <property type="entry name" value="BLR4509 PROTEIN"/>
    <property type="match status" value="1"/>
</dbReference>
<dbReference type="InterPro" id="IPR048328">
    <property type="entry name" value="Dyp_perox_C"/>
</dbReference>
<evidence type="ECO:0000256" key="2">
    <source>
        <dbReference type="ARBA" id="ARBA00022559"/>
    </source>
</evidence>
<keyword evidence="5" id="KW-0408">Iron</keyword>
<dbReference type="Pfam" id="PF20628">
    <property type="entry name" value="Dyp_perox_C"/>
    <property type="match status" value="1"/>
</dbReference>
<name>A0AAV2VSA1_9VIBR</name>
<dbReference type="AlphaFoldDB" id="A0AAV2VSA1"/>
<feature type="domain" description="DyP dimeric alpha+beta barrel" evidence="7">
    <location>
        <begin position="14"/>
        <end position="158"/>
    </location>
</feature>
<keyword evidence="2 8" id="KW-0575">Peroxidase</keyword>
<dbReference type="PANTHER" id="PTHR30521">
    <property type="entry name" value="DEFERROCHELATASE/PEROXIDASE"/>
    <property type="match status" value="1"/>
</dbReference>
<evidence type="ECO:0000313" key="8">
    <source>
        <dbReference type="EMBL" id="CCO47610.1"/>
    </source>
</evidence>
<dbReference type="EC" id="1.11.1.7" evidence="8"/>
<evidence type="ECO:0000256" key="1">
    <source>
        <dbReference type="ARBA" id="ARBA00001970"/>
    </source>
</evidence>
<evidence type="ECO:0000256" key="3">
    <source>
        <dbReference type="ARBA" id="ARBA00022723"/>
    </source>
</evidence>
<dbReference type="InterPro" id="IPR006314">
    <property type="entry name" value="Dyp_peroxidase"/>
</dbReference>
<evidence type="ECO:0000259" key="7">
    <source>
        <dbReference type="Pfam" id="PF21105"/>
    </source>
</evidence>
<evidence type="ECO:0000259" key="6">
    <source>
        <dbReference type="Pfam" id="PF20628"/>
    </source>
</evidence>
<organism evidence="8 9">
    <name type="scientific">Vibrio nigripulchritudo SOn1</name>
    <dbReference type="NCBI Taxonomy" id="1238450"/>
    <lineage>
        <taxon>Bacteria</taxon>
        <taxon>Pseudomonadati</taxon>
        <taxon>Pseudomonadota</taxon>
        <taxon>Gammaproteobacteria</taxon>
        <taxon>Vibrionales</taxon>
        <taxon>Vibrionaceae</taxon>
        <taxon>Vibrio</taxon>
    </lineage>
</organism>
<dbReference type="RefSeq" id="WP_022612360.1">
    <property type="nucleotide sequence ID" value="NZ_LK391965.1"/>
</dbReference>
<dbReference type="InterPro" id="IPR049509">
    <property type="entry name" value="DyP_N"/>
</dbReference>
<dbReference type="Proteomes" id="UP000018211">
    <property type="component" value="Unassembled WGS sequence"/>
</dbReference>
<dbReference type="GO" id="GO:0020037">
    <property type="term" value="F:heme binding"/>
    <property type="evidence" value="ECO:0007669"/>
    <property type="project" value="InterPro"/>
</dbReference>
<gene>
    <name evidence="8" type="ORF">VIBNISOn1_300035</name>
</gene>
<sequence length="533" mass="59494">MSQDSTPTKLDLHDIQGNIVKGYGRYGYPYARYLFLTVRKESDARRFLRQLTDRITSSVPWGHIAPNHEPVKKPLATTNIGFTFAGLKALGVPQKSLQTFPQAFAMGMPARKDILGDDLTSSPEHWDPVWEDPQKVHIWMSINGQTPEDVEIRYKELLRLIEICDAGVALLTGHRADDGQLLPYQDAAALIENGDPTPKEHFGYVDGISDPFFKGTGAPPERVLGAGKPTGKDPATMEGWEPLETGEFILGHRDEAFEYPKAPMPPMLGKNGTFMVYRKLHQNVASFHQYCEEVGKDFEGGKEALSAKFVGRWKNGAPVTSFPTEKQAEEFGRAYKEAKQNRKENPTPENIQKYNDLKRQLTAYNYEDDLKGSGCPVGAHVRRANPRGSLEFGVKGAFNTPGALVNRRRILRRGLPYGKQETTATDSGNHGIIFMALNADIERQFEFVQQQWMNYGNDFKLSNEKDPIIGNMSDKPGVSADGTMSIQGDKNTGKKPFFCSHIPRFVETRGGDYFFIPSLTALRMIADGIVDPT</sequence>
<proteinExistence type="predicted"/>
<comment type="caution">
    <text evidence="8">The sequence shown here is derived from an EMBL/GenBank/DDBJ whole genome shotgun (WGS) entry which is preliminary data.</text>
</comment>
<feature type="domain" description="Dyp-type peroxidase C-terminal" evidence="6">
    <location>
        <begin position="407"/>
        <end position="454"/>
    </location>
</feature>